<proteinExistence type="predicted"/>
<evidence type="ECO:0000313" key="3">
    <source>
        <dbReference type="EMBL" id="CDW36015.1"/>
    </source>
</evidence>
<protein>
    <submittedName>
        <fullName evidence="3">Jumonji domain containing 6 [Xenopus (Silurana) tropicalis]</fullName>
    </submittedName>
</protein>
<dbReference type="PROSITE" id="PS51184">
    <property type="entry name" value="JMJC"/>
    <property type="match status" value="1"/>
</dbReference>
<dbReference type="InterPro" id="IPR003347">
    <property type="entry name" value="JmjC_dom"/>
</dbReference>
<keyword evidence="1" id="KW-0732">Signal</keyword>
<sequence length="435" mass="50581">MESVIFYASILSLIVVQNVDSSWMHGFQLGRIPEGLYEYNKLNGFMKADEAVDICNLDPECAGFTYRGLLPGNNHGHPRDYKMFFFRFVQSVMVNPDFLTWVSYCSFKNFGRIIGVPGNQSYESPHHVETLKDCTVSQYCAGVLIDSNENVLKTFSYIDLDTINRSQNQSNGILLINLVTEPHLLGQSQLDFMKFEQCCVQEKNTILKAPEHLTKINDTLERIDCNSITMTEFEKEYVLKRKAVILVNCTKDWKAQKTWTIRGLLSRYPKEEKKYWTTGFKDMIENFNEAEEKLKWFDEEEFGRMEEDNHEESIDKSQMLGQDVIEIIKNKNISFRVFEKVGLPYSLRNMPEAKTDLYRDWSTPKPIPKDLYKHAIRLHTDYSWVIMGCAGSGTNLHQDPDLTDAWNSLLYGHKESKNILLKHFDFFDLLCFDSI</sequence>
<dbReference type="InterPro" id="IPR050910">
    <property type="entry name" value="JMJD6_ArgDemeth/LysHydrox"/>
</dbReference>
<dbReference type="EMBL" id="HACA01018654">
    <property type="protein sequence ID" value="CDW36015.1"/>
    <property type="molecule type" value="Transcribed_RNA"/>
</dbReference>
<feature type="chain" id="PRO_5005488639" evidence="1">
    <location>
        <begin position="22"/>
        <end position="435"/>
    </location>
</feature>
<dbReference type="AlphaFoldDB" id="A0A0K2UD95"/>
<organism evidence="3">
    <name type="scientific">Lepeophtheirus salmonis</name>
    <name type="common">Salmon louse</name>
    <name type="synonym">Caligus salmonis</name>
    <dbReference type="NCBI Taxonomy" id="72036"/>
    <lineage>
        <taxon>Eukaryota</taxon>
        <taxon>Metazoa</taxon>
        <taxon>Ecdysozoa</taxon>
        <taxon>Arthropoda</taxon>
        <taxon>Crustacea</taxon>
        <taxon>Multicrustacea</taxon>
        <taxon>Hexanauplia</taxon>
        <taxon>Copepoda</taxon>
        <taxon>Siphonostomatoida</taxon>
        <taxon>Caligidae</taxon>
        <taxon>Lepeophtheirus</taxon>
    </lineage>
</organism>
<reference evidence="3" key="1">
    <citation type="submission" date="2014-05" db="EMBL/GenBank/DDBJ databases">
        <authorList>
            <person name="Chronopoulou M."/>
        </authorList>
    </citation>
    <scope>NUCLEOTIDE SEQUENCE</scope>
    <source>
        <tissue evidence="3">Whole organism</tissue>
    </source>
</reference>
<gene>
    <name evidence="3" type="primary">jmjd6</name>
</gene>
<name>A0A0K2UD95_LEPSM</name>
<evidence type="ECO:0000256" key="1">
    <source>
        <dbReference type="SAM" id="SignalP"/>
    </source>
</evidence>
<dbReference type="PANTHER" id="PTHR12480">
    <property type="entry name" value="ARGININE DEMETHYLASE AND LYSYL-HYDROXYLASE JMJD"/>
    <property type="match status" value="1"/>
</dbReference>
<dbReference type="SUPFAM" id="SSF51197">
    <property type="entry name" value="Clavaminate synthase-like"/>
    <property type="match status" value="1"/>
</dbReference>
<accession>A0A0K2UD95</accession>
<evidence type="ECO:0000259" key="2">
    <source>
        <dbReference type="PROSITE" id="PS51184"/>
    </source>
</evidence>
<dbReference type="Gene3D" id="2.60.120.650">
    <property type="entry name" value="Cupin"/>
    <property type="match status" value="1"/>
</dbReference>
<feature type="domain" description="JmjC" evidence="2">
    <location>
        <begin position="339"/>
        <end position="435"/>
    </location>
</feature>
<dbReference type="OrthoDB" id="203487at2759"/>
<feature type="signal peptide" evidence="1">
    <location>
        <begin position="1"/>
        <end position="21"/>
    </location>
</feature>